<dbReference type="GO" id="GO:0008270">
    <property type="term" value="F:zinc ion binding"/>
    <property type="evidence" value="ECO:0007669"/>
    <property type="project" value="InterPro"/>
</dbReference>
<dbReference type="PANTHER" id="PTHR47784">
    <property type="entry name" value="STEROL UPTAKE CONTROL PROTEIN 2"/>
    <property type="match status" value="1"/>
</dbReference>
<keyword evidence="4" id="KW-1185">Reference proteome</keyword>
<dbReference type="GO" id="GO:0001228">
    <property type="term" value="F:DNA-binding transcription activator activity, RNA polymerase II-specific"/>
    <property type="evidence" value="ECO:0007669"/>
    <property type="project" value="TreeGrafter"/>
</dbReference>
<dbReference type="PRINTS" id="PR00755">
    <property type="entry name" value="AFLATOXINBRP"/>
</dbReference>
<dbReference type="STRING" id="1573173.A0A162NHC5"/>
<dbReference type="SUPFAM" id="SSF57701">
    <property type="entry name" value="Zn2/Cys6 DNA-binding domain"/>
    <property type="match status" value="1"/>
</dbReference>
<keyword evidence="1" id="KW-0539">Nucleus</keyword>
<accession>A0A162NHC5</accession>
<evidence type="ECO:0000259" key="2">
    <source>
        <dbReference type="PROSITE" id="PS50048"/>
    </source>
</evidence>
<organism evidence="3 4">
    <name type="scientific">Colletotrichum incanum</name>
    <name type="common">Soybean anthracnose fungus</name>
    <dbReference type="NCBI Taxonomy" id="1573173"/>
    <lineage>
        <taxon>Eukaryota</taxon>
        <taxon>Fungi</taxon>
        <taxon>Dikarya</taxon>
        <taxon>Ascomycota</taxon>
        <taxon>Pezizomycotina</taxon>
        <taxon>Sordariomycetes</taxon>
        <taxon>Hypocreomycetidae</taxon>
        <taxon>Glomerellales</taxon>
        <taxon>Glomerellaceae</taxon>
        <taxon>Colletotrichum</taxon>
        <taxon>Colletotrichum spaethianum species complex</taxon>
    </lineage>
</organism>
<dbReference type="InterPro" id="IPR021858">
    <property type="entry name" value="Fun_TF"/>
</dbReference>
<feature type="domain" description="Zn(2)-C6 fungal-type" evidence="2">
    <location>
        <begin position="16"/>
        <end position="46"/>
    </location>
</feature>
<protein>
    <submittedName>
        <fullName evidence="3">C6 zinc finger protein</fullName>
    </submittedName>
</protein>
<dbReference type="EMBL" id="LFIW01000552">
    <property type="protein sequence ID" value="KZL85938.1"/>
    <property type="molecule type" value="Genomic_DNA"/>
</dbReference>
<dbReference type="Proteomes" id="UP000076584">
    <property type="component" value="Unassembled WGS sequence"/>
</dbReference>
<dbReference type="PROSITE" id="PS00463">
    <property type="entry name" value="ZN2_CY6_FUNGAL_1"/>
    <property type="match status" value="1"/>
</dbReference>
<sequence length="363" mass="42038">MQSNPSKRSNPKTRTGCKTCKKRKLKCDEQRPACKNCIKHGVSCGYLSSSSTDLTLSLSQHTGDLNFLDLELLHHYCNFTAQTLSESPLLRDFWRVNVVKLGLQCDYVMRSILSLSALDLAHQNPERKDSLLETSIFHHDISSRTAIGLMENIQDDNKAELFIFSVLTVYIVLANSQYLQAAPFASVSYSPDWIMLFCGTRHFIKDLSDKPLILPIVTRTIAYFQRRERPYQHTLLKDLKTNINASERDARLLAIYNHAMDELHASYGVFCECFECSEPQDVIEVFVWIAMVADNFLPLLQESRQNAVVIFLYFCLLLRHLRSEWWLDSWVNDLYVKTYQMLDEEHRTWVGDPMMQANDNFLQ</sequence>
<evidence type="ECO:0000313" key="3">
    <source>
        <dbReference type="EMBL" id="KZL85938.1"/>
    </source>
</evidence>
<dbReference type="InterPro" id="IPR001138">
    <property type="entry name" value="Zn2Cys6_DnaBD"/>
</dbReference>
<evidence type="ECO:0000313" key="4">
    <source>
        <dbReference type="Proteomes" id="UP000076584"/>
    </source>
</evidence>
<dbReference type="PROSITE" id="PS50048">
    <property type="entry name" value="ZN2_CY6_FUNGAL_2"/>
    <property type="match status" value="1"/>
</dbReference>
<dbReference type="Pfam" id="PF00172">
    <property type="entry name" value="Zn_clus"/>
    <property type="match status" value="1"/>
</dbReference>
<gene>
    <name evidence="3" type="ORF">CI238_06161</name>
</gene>
<comment type="caution">
    <text evidence="3">The sequence shown here is derived from an EMBL/GenBank/DDBJ whole genome shotgun (WGS) entry which is preliminary data.</text>
</comment>
<reference evidence="3 4" key="1">
    <citation type="submission" date="2015-06" db="EMBL/GenBank/DDBJ databases">
        <title>Survival trade-offs in plant roots during colonization by closely related pathogenic and mutualistic fungi.</title>
        <authorList>
            <person name="Hacquard S."/>
            <person name="Kracher B."/>
            <person name="Hiruma K."/>
            <person name="Weinman A."/>
            <person name="Muench P."/>
            <person name="Garrido Oter R."/>
            <person name="Ver Loren van Themaat E."/>
            <person name="Dallerey J.-F."/>
            <person name="Damm U."/>
            <person name="Henrissat B."/>
            <person name="Lespinet O."/>
            <person name="Thon M."/>
            <person name="Kemen E."/>
            <person name="McHardy A.C."/>
            <person name="Schulze-Lefert P."/>
            <person name="O'Connell R.J."/>
        </authorList>
    </citation>
    <scope>NUCLEOTIDE SEQUENCE [LARGE SCALE GENOMIC DNA]</scope>
    <source>
        <strain evidence="3 4">MAFF 238704</strain>
    </source>
</reference>
<dbReference type="AlphaFoldDB" id="A0A162NHC5"/>
<dbReference type="InterPro" id="IPR036864">
    <property type="entry name" value="Zn2-C6_fun-type_DNA-bd_sf"/>
</dbReference>
<dbReference type="InterPro" id="IPR053157">
    <property type="entry name" value="Sterol_Uptake_Regulator"/>
</dbReference>
<name>A0A162NHC5_COLIC</name>
<evidence type="ECO:0000256" key="1">
    <source>
        <dbReference type="ARBA" id="ARBA00023242"/>
    </source>
</evidence>
<dbReference type="CDD" id="cd00067">
    <property type="entry name" value="GAL4"/>
    <property type="match status" value="1"/>
</dbReference>
<dbReference type="SMART" id="SM00066">
    <property type="entry name" value="GAL4"/>
    <property type="match status" value="1"/>
</dbReference>
<dbReference type="PANTHER" id="PTHR47784:SF5">
    <property type="entry name" value="STEROL UPTAKE CONTROL PROTEIN 2"/>
    <property type="match status" value="1"/>
</dbReference>
<proteinExistence type="predicted"/>
<dbReference type="Pfam" id="PF11951">
    <property type="entry name" value="Fungal_trans_2"/>
    <property type="match status" value="1"/>
</dbReference>
<dbReference type="Gene3D" id="4.10.240.10">
    <property type="entry name" value="Zn(2)-C6 fungal-type DNA-binding domain"/>
    <property type="match status" value="1"/>
</dbReference>